<dbReference type="EMBL" id="CP006272">
    <property type="protein sequence ID" value="AGZ38974.1"/>
    <property type="molecule type" value="Genomic_DNA"/>
</dbReference>
<evidence type="ECO:0000256" key="4">
    <source>
        <dbReference type="ARBA" id="ARBA00022840"/>
    </source>
</evidence>
<dbReference type="eggNOG" id="COG1131">
    <property type="taxonomic scope" value="Bacteria"/>
</dbReference>
<proteinExistence type="inferred from homology"/>
<keyword evidence="3" id="KW-0547">Nucleotide-binding</keyword>
<evidence type="ECO:0000256" key="3">
    <source>
        <dbReference type="ARBA" id="ARBA00022741"/>
    </source>
</evidence>
<gene>
    <name evidence="6" type="ORF">AFR_03425</name>
</gene>
<dbReference type="Pfam" id="PF00005">
    <property type="entry name" value="ABC_tran"/>
    <property type="match status" value="1"/>
</dbReference>
<dbReference type="CDD" id="cd03268">
    <property type="entry name" value="ABC_BcrA_bacitracin_resist"/>
    <property type="match status" value="1"/>
</dbReference>
<name>U5VQ86_9ACTN</name>
<dbReference type="SUPFAM" id="SSF52540">
    <property type="entry name" value="P-loop containing nucleoside triphosphate hydrolases"/>
    <property type="match status" value="1"/>
</dbReference>
<keyword evidence="2" id="KW-0813">Transport</keyword>
<dbReference type="GO" id="GO:0005524">
    <property type="term" value="F:ATP binding"/>
    <property type="evidence" value="ECO:0007669"/>
    <property type="project" value="UniProtKB-KW"/>
</dbReference>
<dbReference type="PROSITE" id="PS50893">
    <property type="entry name" value="ABC_TRANSPORTER_2"/>
    <property type="match status" value="1"/>
</dbReference>
<dbReference type="HOGENOM" id="CLU_000604_1_2_11"/>
<feature type="domain" description="ABC transporter" evidence="5">
    <location>
        <begin position="2"/>
        <end position="227"/>
    </location>
</feature>
<dbReference type="OrthoDB" id="9781246at2"/>
<protein>
    <submittedName>
        <fullName evidence="6">ABC transporter</fullName>
    </submittedName>
</protein>
<dbReference type="AlphaFoldDB" id="U5VQ86"/>
<evidence type="ECO:0000256" key="2">
    <source>
        <dbReference type="ARBA" id="ARBA00022448"/>
    </source>
</evidence>
<keyword evidence="7" id="KW-1185">Reference proteome</keyword>
<dbReference type="GO" id="GO:0016887">
    <property type="term" value="F:ATP hydrolysis activity"/>
    <property type="evidence" value="ECO:0007669"/>
    <property type="project" value="InterPro"/>
</dbReference>
<reference evidence="6 7" key="1">
    <citation type="journal article" date="2014" name="J. Biotechnol.">
        <title>Complete genome sequence of the actinobacterium Actinoplanes friuliensis HAG 010964, producer of the lipopeptide antibiotic friulimycin.</title>
        <authorList>
            <person name="Ruckert C."/>
            <person name="Szczepanowski R."/>
            <person name="Albersmeier A."/>
            <person name="Goesmann A."/>
            <person name="Fischer N."/>
            <person name="Steinkamper A."/>
            <person name="Puhler A."/>
            <person name="Biener R."/>
            <person name="Schwartz D."/>
            <person name="Kalinowski J."/>
        </authorList>
    </citation>
    <scope>NUCLEOTIDE SEQUENCE [LARGE SCALE GENOMIC DNA]</scope>
    <source>
        <strain evidence="6 7">DSM 7358</strain>
    </source>
</reference>
<dbReference type="SMART" id="SM00382">
    <property type="entry name" value="AAA"/>
    <property type="match status" value="1"/>
</dbReference>
<accession>U5VQ86</accession>
<dbReference type="RefSeq" id="WP_023357917.1">
    <property type="nucleotide sequence ID" value="NC_022657.1"/>
</dbReference>
<dbReference type="PATRIC" id="fig|1246995.3.peg.689"/>
<dbReference type="Proteomes" id="UP000017746">
    <property type="component" value="Chromosome"/>
</dbReference>
<sequence>MIEVHELTKRYGAKTAVDSLTFTVKPGIVTGFLGPNGAGKSTTMRMILGLDRPTSGTATINGRPYAEHTAPLKQAGALLDAKAVHTGRSAYHHLLAMAATTGVPRSRVDEVIDLVGLHEVARKRAGAFSLGMGQRLGIASALLADPEVLILDEPVNGLDPEGILWIRHLMQNFAAQGRTVFVSSHLMSEMALTAEHLVVVGKGRLIADVSVAAFIEQAARDTVLVRSPRAVELHDLITGPGVTVLSVERGAFEVSGLSAAEVGDRASAAGIALHELTVQRPSLEEAFMELTKDAVEYQTVGAAA</sequence>
<dbReference type="InterPro" id="IPR027417">
    <property type="entry name" value="P-loop_NTPase"/>
</dbReference>
<dbReference type="KEGG" id="afs:AFR_03425"/>
<evidence type="ECO:0000313" key="7">
    <source>
        <dbReference type="Proteomes" id="UP000017746"/>
    </source>
</evidence>
<comment type="similarity">
    <text evidence="1">Belongs to the ABC transporter superfamily.</text>
</comment>
<organism evidence="6 7">
    <name type="scientific">Actinoplanes friuliensis DSM 7358</name>
    <dbReference type="NCBI Taxonomy" id="1246995"/>
    <lineage>
        <taxon>Bacteria</taxon>
        <taxon>Bacillati</taxon>
        <taxon>Actinomycetota</taxon>
        <taxon>Actinomycetes</taxon>
        <taxon>Micromonosporales</taxon>
        <taxon>Micromonosporaceae</taxon>
        <taxon>Actinoplanes</taxon>
    </lineage>
</organism>
<dbReference type="Gene3D" id="3.40.50.300">
    <property type="entry name" value="P-loop containing nucleotide triphosphate hydrolases"/>
    <property type="match status" value="1"/>
</dbReference>
<evidence type="ECO:0000259" key="5">
    <source>
        <dbReference type="PROSITE" id="PS50893"/>
    </source>
</evidence>
<dbReference type="STRING" id="1246995.AFR_03425"/>
<evidence type="ECO:0000313" key="6">
    <source>
        <dbReference type="EMBL" id="AGZ38974.1"/>
    </source>
</evidence>
<dbReference type="InterPro" id="IPR003439">
    <property type="entry name" value="ABC_transporter-like_ATP-bd"/>
</dbReference>
<dbReference type="PANTHER" id="PTHR43335:SF4">
    <property type="entry name" value="ABC TRANSPORTER, ATP-BINDING PROTEIN"/>
    <property type="match status" value="1"/>
</dbReference>
<dbReference type="PANTHER" id="PTHR43335">
    <property type="entry name" value="ABC TRANSPORTER, ATP-BINDING PROTEIN"/>
    <property type="match status" value="1"/>
</dbReference>
<dbReference type="InterPro" id="IPR003593">
    <property type="entry name" value="AAA+_ATPase"/>
</dbReference>
<evidence type="ECO:0000256" key="1">
    <source>
        <dbReference type="ARBA" id="ARBA00005417"/>
    </source>
</evidence>
<keyword evidence="4" id="KW-0067">ATP-binding</keyword>